<dbReference type="Pfam" id="PF00575">
    <property type="entry name" value="S1"/>
    <property type="match status" value="1"/>
</dbReference>
<dbReference type="Gene3D" id="3.30.300.20">
    <property type="match status" value="1"/>
</dbReference>
<dbReference type="InterPro" id="IPR003029">
    <property type="entry name" value="S1_domain"/>
</dbReference>
<dbReference type="SUPFAM" id="SSF50249">
    <property type="entry name" value="Nucleic acid-binding proteins"/>
    <property type="match status" value="1"/>
</dbReference>
<dbReference type="InterPro" id="IPR012340">
    <property type="entry name" value="NA-bd_OB-fold"/>
</dbReference>
<dbReference type="PROSITE" id="PS50126">
    <property type="entry name" value="S1"/>
    <property type="match status" value="1"/>
</dbReference>
<protein>
    <submittedName>
        <fullName evidence="3">NusA antitermination factor</fullName>
    </submittedName>
</protein>
<keyword evidence="1" id="KW-0694">RNA-binding</keyword>
<feature type="non-terminal residue" evidence="3">
    <location>
        <position position="254"/>
    </location>
</feature>
<organism evidence="3 4">
    <name type="scientific">Candidatus Giovannonibacteria bacterium GW2011_GWB1_45_9b</name>
    <dbReference type="NCBI Taxonomy" id="1618653"/>
    <lineage>
        <taxon>Bacteria</taxon>
        <taxon>Candidatus Giovannoniibacteriota</taxon>
    </lineage>
</organism>
<evidence type="ECO:0000259" key="2">
    <source>
        <dbReference type="PROSITE" id="PS50126"/>
    </source>
</evidence>
<dbReference type="GO" id="GO:0005829">
    <property type="term" value="C:cytosol"/>
    <property type="evidence" value="ECO:0007669"/>
    <property type="project" value="TreeGrafter"/>
</dbReference>
<dbReference type="GO" id="GO:0003723">
    <property type="term" value="F:RNA binding"/>
    <property type="evidence" value="ECO:0007669"/>
    <property type="project" value="UniProtKB-KW"/>
</dbReference>
<gene>
    <name evidence="3" type="ORF">UX24_C0014G0018</name>
</gene>
<proteinExistence type="predicted"/>
<dbReference type="Gene3D" id="2.40.50.140">
    <property type="entry name" value="Nucleic acid-binding proteins"/>
    <property type="match status" value="1"/>
</dbReference>
<evidence type="ECO:0000256" key="1">
    <source>
        <dbReference type="ARBA" id="ARBA00022884"/>
    </source>
</evidence>
<dbReference type="Proteomes" id="UP000034020">
    <property type="component" value="Unassembled WGS sequence"/>
</dbReference>
<dbReference type="Pfam" id="PF08529">
    <property type="entry name" value="NusA_N"/>
    <property type="match status" value="1"/>
</dbReference>
<dbReference type="InterPro" id="IPR013735">
    <property type="entry name" value="TF_NusA_N"/>
</dbReference>
<comment type="caution">
    <text evidence="3">The sequence shown here is derived from an EMBL/GenBank/DDBJ whole genome shotgun (WGS) entry which is preliminary data.</text>
</comment>
<feature type="domain" description="S1 motif" evidence="2">
    <location>
        <begin position="163"/>
        <end position="227"/>
    </location>
</feature>
<accession>A0A0G1R5X1</accession>
<dbReference type="InterPro" id="IPR015946">
    <property type="entry name" value="KH_dom-like_a/b"/>
</dbReference>
<sequence length="254" mass="28751">MSLDLKNFQSALEEVLTERGIPREKIAAYKKDYGKRGQIIKTKFNSAKGKAEFYQVKIVVDENMLKGEEGTDENTEAEPAESPLDADNQADKKVRFNPERHIMIEEAIKIKSDAKPGDELIFPLETKEEYGRIAAQTAKQVIIQRIREAERESIYTEYASKQGDIVSGIVQRIEGKNVFLDLGRATALLPKEEQVRGERYRIGERIKAYLLLAEKNPRGPGLYLSRSHPKFVAELFKTEVPEIQSGVVEVRAIA</sequence>
<dbReference type="PANTHER" id="PTHR22648">
    <property type="entry name" value="TRANSCRIPTION TERMINATION FACTOR NUSA"/>
    <property type="match status" value="1"/>
</dbReference>
<evidence type="ECO:0000313" key="3">
    <source>
        <dbReference type="EMBL" id="KKU16290.1"/>
    </source>
</evidence>
<dbReference type="PANTHER" id="PTHR22648:SF0">
    <property type="entry name" value="TRANSCRIPTION TERMINATION_ANTITERMINATION PROTEIN NUSA"/>
    <property type="match status" value="1"/>
</dbReference>
<dbReference type="EMBL" id="LCLL01000014">
    <property type="protein sequence ID" value="KKU16290.1"/>
    <property type="molecule type" value="Genomic_DNA"/>
</dbReference>
<dbReference type="GO" id="GO:0006353">
    <property type="term" value="P:DNA-templated transcription termination"/>
    <property type="evidence" value="ECO:0007669"/>
    <property type="project" value="InterPro"/>
</dbReference>
<dbReference type="Gene3D" id="3.30.1480.10">
    <property type="entry name" value="NusA, N-terminal domain"/>
    <property type="match status" value="1"/>
</dbReference>
<dbReference type="CDD" id="cd04455">
    <property type="entry name" value="S1_NusA"/>
    <property type="match status" value="1"/>
</dbReference>
<dbReference type="SMART" id="SM00316">
    <property type="entry name" value="S1"/>
    <property type="match status" value="1"/>
</dbReference>
<evidence type="ECO:0000313" key="4">
    <source>
        <dbReference type="Proteomes" id="UP000034020"/>
    </source>
</evidence>
<dbReference type="GO" id="GO:0031564">
    <property type="term" value="P:transcription antitermination"/>
    <property type="evidence" value="ECO:0007669"/>
    <property type="project" value="InterPro"/>
</dbReference>
<name>A0A0G1R5X1_9BACT</name>
<dbReference type="InterPro" id="IPR030842">
    <property type="entry name" value="TF_NusA_bacterial"/>
</dbReference>
<dbReference type="GO" id="GO:0003700">
    <property type="term" value="F:DNA-binding transcription factor activity"/>
    <property type="evidence" value="ECO:0007669"/>
    <property type="project" value="InterPro"/>
</dbReference>
<dbReference type="AlphaFoldDB" id="A0A0G1R5X1"/>
<dbReference type="PATRIC" id="fig|1618653.3.peg.274"/>
<reference evidence="3 4" key="1">
    <citation type="journal article" date="2015" name="Nature">
        <title>rRNA introns, odd ribosomes, and small enigmatic genomes across a large radiation of phyla.</title>
        <authorList>
            <person name="Brown C.T."/>
            <person name="Hug L.A."/>
            <person name="Thomas B.C."/>
            <person name="Sharon I."/>
            <person name="Castelle C.J."/>
            <person name="Singh A."/>
            <person name="Wilkins M.J."/>
            <person name="Williams K.H."/>
            <person name="Banfield J.F."/>
        </authorList>
    </citation>
    <scope>NUCLEOTIDE SEQUENCE [LARGE SCALE GENOMIC DNA]</scope>
</reference>
<dbReference type="SUPFAM" id="SSF69705">
    <property type="entry name" value="Transcription factor NusA, N-terminal domain"/>
    <property type="match status" value="1"/>
</dbReference>
<dbReference type="InterPro" id="IPR036555">
    <property type="entry name" value="NusA_N_sf"/>
</dbReference>